<feature type="compositionally biased region" description="Polar residues" evidence="1">
    <location>
        <begin position="692"/>
        <end position="702"/>
    </location>
</feature>
<feature type="region of interest" description="Disordered" evidence="1">
    <location>
        <begin position="40"/>
        <end position="142"/>
    </location>
</feature>
<feature type="region of interest" description="Disordered" evidence="1">
    <location>
        <begin position="351"/>
        <end position="388"/>
    </location>
</feature>
<sequence length="1164" mass="130329">MGAIYMLLLLTLAATYQEVISMGEGPRFWNNFRPAGRSWRPYDEPPFTQGVRPGNVPVNDGSNFGSDSHLQPYGDYGSQLNNPSPQRNNNKPQNYDPYTGFTSVPARRSPFRKDRSTRRSTRREDNRNSRQTQPHPIPQIGQDFIAPGITYEIGGKRFDTSLLPRSNAVRRSGALPHTKVLGVAATMREPKLMKMDTSVISPVREALPRSYKFQISNVDEKAMREGEAPRPPMTPRGVYDPYARTPAPRTTPIPFGPTYNPWTTTVTTTATPTTMPSTVPIAAPDAYPPIGQQPAVASPMHVSRVIFDINSAIADAAGDGGQRGYRSWTQPATTPRTHSYFHDIPSFLTQSNEGTMDSNYGESARGDTSPARWQSPYDSEAQPTTTPPTHSYFHYVPQFVPPPSPVHNFRQHRVPSTSFGRSLVWSGRGSEAQTPPASASSDVLDKYAVPLEDIVQDGRLHVRLNPQARGDQRVAVPIQSVFQPASPSYGKYVVQQEAPPKNSRAQVQPTAYKQVQDGAAQRTMLLLAPPAAVPSTSESPQMVDLSNLAAYVAAELDKSDSKDDRHGGAESRGARTGEHVTLAHPQRETALADDEGSKFMRMLKRMRRHRRVQKAERPVTITDRGNDETASYRLSLEDEQLKSDMYQPWTGFGFGRQEPKSKIFQPNSNRGYGRQQPESNTFQDEFNRGYGRQQQESNPFQDESNRGYGRQQQESNTFRDESNRGHGRQQQESNTFRDESNRGYGRQQQESNPFRDESNRGYGRQQQESNPFRDESNRGYGRQQQESNTFQDEFNRGYGRQQQESYTFQPYFNRGYYRQQLDFNPFRNESDQGYGRKQQESNTFQTDSNQEYGRQPLELNAFLDDSTQDYGRQLQMSDIILPPSRQGYRGQLQEPNVSLTQSNKDYVAPQPQTDVFQFESNPDYSEPRQQYDVIQPSMRPVFGQQQRELAALRPQSARGSGYDWLRSRGMTFVVGQSDSGTDQTPDSTRPIDVRPANSHANSRATSRGNASPAKVASFHVDDVAANSRATSRGNAPPANVASFHIDDVAAQPSADQQLVDLSRDAHSYGSVSVLRRADIGRGVVGTPTFPDHVVLHQSQAVGAAVMSPYIDNPRVFTPTTSRGEQQARWAPSYDDDARSRQQQPTEQSDYETEAPSYAAAARAG</sequence>
<evidence type="ECO:0000313" key="4">
    <source>
        <dbReference type="RefSeq" id="XP_014669876.1"/>
    </source>
</evidence>
<protein>
    <submittedName>
        <fullName evidence="4">Uncharacterized protein LOC106810915</fullName>
    </submittedName>
</protein>
<reference evidence="4" key="1">
    <citation type="submission" date="2025-08" db="UniProtKB">
        <authorList>
            <consortium name="RefSeq"/>
        </authorList>
    </citation>
    <scope>IDENTIFICATION</scope>
</reference>
<proteinExistence type="predicted"/>
<feature type="compositionally biased region" description="Basic and acidic residues" evidence="1">
    <location>
        <begin position="557"/>
        <end position="578"/>
    </location>
</feature>
<feature type="region of interest" description="Disordered" evidence="1">
    <location>
        <begin position="1116"/>
        <end position="1164"/>
    </location>
</feature>
<feature type="compositionally biased region" description="Polar residues" evidence="1">
    <location>
        <begin position="840"/>
        <end position="852"/>
    </location>
</feature>
<feature type="signal peptide" evidence="2">
    <location>
        <begin position="1"/>
        <end position="21"/>
    </location>
</feature>
<feature type="region of interest" description="Disordered" evidence="1">
    <location>
        <begin position="607"/>
        <end position="633"/>
    </location>
</feature>
<gene>
    <name evidence="4" type="primary">LOC106810915</name>
</gene>
<accession>A0ABM1ECF5</accession>
<feature type="compositionally biased region" description="Polar residues" evidence="1">
    <location>
        <begin position="60"/>
        <end position="69"/>
    </location>
</feature>
<evidence type="ECO:0000256" key="1">
    <source>
        <dbReference type="SAM" id="MobiDB-lite"/>
    </source>
</evidence>
<keyword evidence="3" id="KW-1185">Reference proteome</keyword>
<feature type="region of interest" description="Disordered" evidence="1">
    <location>
        <begin position="825"/>
        <end position="854"/>
    </location>
</feature>
<feature type="compositionally biased region" description="Polar residues" evidence="1">
    <location>
        <begin position="664"/>
        <end position="684"/>
    </location>
</feature>
<feature type="chain" id="PRO_5046018631" evidence="2">
    <location>
        <begin position="22"/>
        <end position="1164"/>
    </location>
</feature>
<name>A0ABM1ECF5_PRICU</name>
<evidence type="ECO:0000256" key="2">
    <source>
        <dbReference type="SAM" id="SignalP"/>
    </source>
</evidence>
<feature type="compositionally biased region" description="Polar residues" evidence="1">
    <location>
        <begin position="351"/>
        <end position="361"/>
    </location>
</feature>
<organism evidence="3 4">
    <name type="scientific">Priapulus caudatus</name>
    <name type="common">Priapulid worm</name>
    <dbReference type="NCBI Taxonomy" id="37621"/>
    <lineage>
        <taxon>Eukaryota</taxon>
        <taxon>Metazoa</taxon>
        <taxon>Ecdysozoa</taxon>
        <taxon>Scalidophora</taxon>
        <taxon>Priapulida</taxon>
        <taxon>Priapulimorpha</taxon>
        <taxon>Priapulimorphida</taxon>
        <taxon>Priapulidae</taxon>
        <taxon>Priapulus</taxon>
    </lineage>
</organism>
<dbReference type="RefSeq" id="XP_014669876.1">
    <property type="nucleotide sequence ID" value="XM_014814390.1"/>
</dbReference>
<dbReference type="GeneID" id="106810915"/>
<keyword evidence="2" id="KW-0732">Signal</keyword>
<feature type="compositionally biased region" description="Polar residues" evidence="1">
    <location>
        <begin position="974"/>
        <end position="987"/>
    </location>
</feature>
<feature type="region of interest" description="Disordered" evidence="1">
    <location>
        <begin position="650"/>
        <end position="789"/>
    </location>
</feature>
<evidence type="ECO:0000313" key="3">
    <source>
        <dbReference type="Proteomes" id="UP000695022"/>
    </source>
</evidence>
<feature type="region of interest" description="Disordered" evidence="1">
    <location>
        <begin position="974"/>
        <end position="1014"/>
    </location>
</feature>
<feature type="compositionally biased region" description="Polar residues" evidence="1">
    <location>
        <begin position="78"/>
        <end position="93"/>
    </location>
</feature>
<feature type="compositionally biased region" description="Polar residues" evidence="1">
    <location>
        <begin position="998"/>
        <end position="1009"/>
    </location>
</feature>
<feature type="region of interest" description="Disordered" evidence="1">
    <location>
        <begin position="557"/>
        <end position="585"/>
    </location>
</feature>
<dbReference type="Proteomes" id="UP000695022">
    <property type="component" value="Unplaced"/>
</dbReference>